<gene>
    <name evidence="2" type="ORF">PJ311_09340</name>
</gene>
<feature type="transmembrane region" description="Helical" evidence="1">
    <location>
        <begin position="37"/>
        <end position="57"/>
    </location>
</feature>
<evidence type="ECO:0000256" key="1">
    <source>
        <dbReference type="SAM" id="Phobius"/>
    </source>
</evidence>
<comment type="caution">
    <text evidence="2">The sequence shown here is derived from an EMBL/GenBank/DDBJ whole genome shotgun (WGS) entry which is preliminary data.</text>
</comment>
<feature type="transmembrane region" description="Helical" evidence="1">
    <location>
        <begin position="6"/>
        <end position="25"/>
    </location>
</feature>
<name>A0ABT4X3D1_9BACI</name>
<reference evidence="2 3" key="1">
    <citation type="submission" date="2023-01" db="EMBL/GenBank/DDBJ databases">
        <title>Bacillus changyiensis sp. nov., isolated from a coastal deposit.</title>
        <authorList>
            <person name="Xiao G."/>
            <person name="Lai Q."/>
            <person name="Hu Z."/>
            <person name="Shao Z."/>
        </authorList>
    </citation>
    <scope>NUCLEOTIDE SEQUENCE [LARGE SCALE GENOMIC DNA]</scope>
    <source>
        <strain evidence="2 3">CLL-7-23</strain>
    </source>
</reference>
<keyword evidence="1" id="KW-0812">Transmembrane</keyword>
<keyword evidence="1" id="KW-1133">Transmembrane helix</keyword>
<dbReference type="RefSeq" id="WP_271340660.1">
    <property type="nucleotide sequence ID" value="NZ_JAQKAB010000005.1"/>
</dbReference>
<keyword evidence="1" id="KW-0472">Membrane</keyword>
<protein>
    <submittedName>
        <fullName evidence="2">Uncharacterized protein</fullName>
    </submittedName>
</protein>
<dbReference type="Proteomes" id="UP001211894">
    <property type="component" value="Unassembled WGS sequence"/>
</dbReference>
<organism evidence="2 3">
    <name type="scientific">Bacillus changyiensis</name>
    <dbReference type="NCBI Taxonomy" id="3004103"/>
    <lineage>
        <taxon>Bacteria</taxon>
        <taxon>Bacillati</taxon>
        <taxon>Bacillota</taxon>
        <taxon>Bacilli</taxon>
        <taxon>Bacillales</taxon>
        <taxon>Bacillaceae</taxon>
        <taxon>Bacillus</taxon>
    </lineage>
</organism>
<sequence length="143" mass="16409">MLILFCFIIIVAVLLLGLVLITIFSGRSFRLLKKMTVLKRIAFIGCLLAILLIRFFYISAVGSDPSVDLRNEGLGVLKIRQKFEQNYQFVRDFSITGEDGTIAFHEKGKTDPDLRVTVDKKKRIVALFHTSEEKNIKRLKEFK</sequence>
<proteinExistence type="predicted"/>
<keyword evidence="3" id="KW-1185">Reference proteome</keyword>
<evidence type="ECO:0000313" key="2">
    <source>
        <dbReference type="EMBL" id="MDA7026809.1"/>
    </source>
</evidence>
<dbReference type="EMBL" id="JAQKAB010000005">
    <property type="protein sequence ID" value="MDA7026809.1"/>
    <property type="molecule type" value="Genomic_DNA"/>
</dbReference>
<accession>A0ABT4X3D1</accession>
<evidence type="ECO:0000313" key="3">
    <source>
        <dbReference type="Proteomes" id="UP001211894"/>
    </source>
</evidence>